<name>I0V1T6_9PSEU</name>
<keyword evidence="2" id="KW-1185">Reference proteome</keyword>
<dbReference type="EMBL" id="JH636049">
    <property type="protein sequence ID" value="EID54089.1"/>
    <property type="molecule type" value="Genomic_DNA"/>
</dbReference>
<protein>
    <submittedName>
        <fullName evidence="1">Uncharacterized protein</fullName>
    </submittedName>
</protein>
<proteinExistence type="predicted"/>
<dbReference type="OrthoDB" id="3685810at2"/>
<dbReference type="RefSeq" id="WP_006238238.1">
    <property type="nucleotide sequence ID" value="NZ_JH636049.1"/>
</dbReference>
<evidence type="ECO:0000313" key="1">
    <source>
        <dbReference type="EMBL" id="EID54089.1"/>
    </source>
</evidence>
<dbReference type="eggNOG" id="ENOG5032FIG">
    <property type="taxonomic scope" value="Bacteria"/>
</dbReference>
<gene>
    <name evidence="1" type="ORF">SacxiDRAFT_1848</name>
</gene>
<dbReference type="STRING" id="882086.SacxiDRAFT_1848"/>
<dbReference type="Proteomes" id="UP000004691">
    <property type="component" value="Unassembled WGS sequence"/>
</dbReference>
<dbReference type="HOGENOM" id="CLU_1481002_0_0_11"/>
<accession>I0V1T6</accession>
<dbReference type="AlphaFoldDB" id="I0V1T6"/>
<evidence type="ECO:0000313" key="2">
    <source>
        <dbReference type="Proteomes" id="UP000004691"/>
    </source>
</evidence>
<reference evidence="1 2" key="1">
    <citation type="submission" date="2012-01" db="EMBL/GenBank/DDBJ databases">
        <title>Improved High-Quality Draft sequence of Saccharomonospora xinjiangensis XJ-54.</title>
        <authorList>
            <consortium name="US DOE Joint Genome Institute"/>
            <person name="Lucas S."/>
            <person name="Han J."/>
            <person name="Lapidus A."/>
            <person name="Cheng J.-F."/>
            <person name="Goodwin L."/>
            <person name="Pitluck S."/>
            <person name="Peters L."/>
            <person name="Mikhailova N."/>
            <person name="Teshima H."/>
            <person name="Detter J.C."/>
            <person name="Han C."/>
            <person name="Tapia R."/>
            <person name="Land M."/>
            <person name="Hauser L."/>
            <person name="Kyrpides N."/>
            <person name="Ivanova N."/>
            <person name="Pagani I."/>
            <person name="Brambilla E.-M."/>
            <person name="Klenk H.-P."/>
            <person name="Woyke T."/>
        </authorList>
    </citation>
    <scope>NUCLEOTIDE SEQUENCE [LARGE SCALE GENOMIC DNA]</scope>
    <source>
        <strain evidence="1 2">XJ-54</strain>
    </source>
</reference>
<sequence length="182" mass="19676">MNQMVGSASRYEAADATGSIHIAVNRRALVLSVSITEGWRKKLAPDQFADALLGAYREAFETAVSAAVTPGDSGRPANQAIAKILRDYDDDDAHADWYTGVRAKLDRIRQRRKAIKEYAAEARGGLLDREVRGPNGYLTFQVQRGVLVGVTAAAPALRSASTDLLREDAMTAFRAANLAAEL</sequence>
<organism evidence="1 2">
    <name type="scientific">Saccharomonospora xinjiangensis XJ-54</name>
    <dbReference type="NCBI Taxonomy" id="882086"/>
    <lineage>
        <taxon>Bacteria</taxon>
        <taxon>Bacillati</taxon>
        <taxon>Actinomycetota</taxon>
        <taxon>Actinomycetes</taxon>
        <taxon>Pseudonocardiales</taxon>
        <taxon>Pseudonocardiaceae</taxon>
        <taxon>Saccharomonospora</taxon>
    </lineage>
</organism>